<feature type="region of interest" description="Disordered" evidence="2">
    <location>
        <begin position="50"/>
        <end position="93"/>
    </location>
</feature>
<name>A0A4R9G4J1_9LEPT</name>
<evidence type="ECO:0008006" key="6">
    <source>
        <dbReference type="Google" id="ProtNLM"/>
    </source>
</evidence>
<comment type="caution">
    <text evidence="4">The sequence shown here is derived from an EMBL/GenBank/DDBJ whole genome shotgun (WGS) entry which is preliminary data.</text>
</comment>
<dbReference type="Gene3D" id="2.20.110.10">
    <property type="entry name" value="Histone H3 K4-specific methyltransferase SET7/9 N-terminal domain"/>
    <property type="match status" value="1"/>
</dbReference>
<feature type="transmembrane region" description="Helical" evidence="3">
    <location>
        <begin position="27"/>
        <end position="45"/>
    </location>
</feature>
<keyword evidence="1" id="KW-0677">Repeat</keyword>
<dbReference type="EMBL" id="RQET01000013">
    <property type="protein sequence ID" value="TGK06438.1"/>
    <property type="molecule type" value="Genomic_DNA"/>
</dbReference>
<dbReference type="SUPFAM" id="SSF82185">
    <property type="entry name" value="Histone H3 K4-specific methyltransferase SET7/9 N-terminal domain"/>
    <property type="match status" value="1"/>
</dbReference>
<reference evidence="4" key="1">
    <citation type="journal article" date="2019" name="PLoS Negl. Trop. Dis.">
        <title>Revisiting the worldwide diversity of Leptospira species in the environment.</title>
        <authorList>
            <person name="Vincent A.T."/>
            <person name="Schiettekatte O."/>
            <person name="Bourhy P."/>
            <person name="Veyrier F.J."/>
            <person name="Picardeau M."/>
        </authorList>
    </citation>
    <scope>NUCLEOTIDE SEQUENCE [LARGE SCALE GENOMIC DNA]</scope>
    <source>
        <strain evidence="4">SSW15</strain>
    </source>
</reference>
<organism evidence="4 5">
    <name type="scientific">Leptospira fletcheri</name>
    <dbReference type="NCBI Taxonomy" id="2484981"/>
    <lineage>
        <taxon>Bacteria</taxon>
        <taxon>Pseudomonadati</taxon>
        <taxon>Spirochaetota</taxon>
        <taxon>Spirochaetia</taxon>
        <taxon>Leptospirales</taxon>
        <taxon>Leptospiraceae</taxon>
        <taxon>Leptospira</taxon>
    </lineage>
</organism>
<dbReference type="RefSeq" id="WP_135769119.1">
    <property type="nucleotide sequence ID" value="NZ_RQET01000013.1"/>
</dbReference>
<sequence>MQEQGSLVAVRKNRASKPGNRSWKERFLLTLLCFFTLVFFSFSLLSGCGKPKPKTNSELERLKPKKKKDDREMDPDLSAREYFDEDAQGKPLERKIPSADRDTELRRYAKKGLGCKKGNCKNGEGIYVYETRDVYLGNFSNEKRQGKGILVYSDGDKYEGNWSADEKSGPGSYFFRDGSVFRGEFSGAGAGKGKFNKNGKSYQCRLESRKILCK</sequence>
<dbReference type="OrthoDB" id="345644at2"/>
<evidence type="ECO:0000256" key="2">
    <source>
        <dbReference type="SAM" id="MobiDB-lite"/>
    </source>
</evidence>
<evidence type="ECO:0000313" key="5">
    <source>
        <dbReference type="Proteomes" id="UP000298458"/>
    </source>
</evidence>
<feature type="compositionally biased region" description="Basic and acidic residues" evidence="2">
    <location>
        <begin position="55"/>
        <end position="71"/>
    </location>
</feature>
<keyword evidence="3" id="KW-0472">Membrane</keyword>
<dbReference type="SMART" id="SM00698">
    <property type="entry name" value="MORN"/>
    <property type="match status" value="2"/>
</dbReference>
<keyword evidence="3" id="KW-1133">Transmembrane helix</keyword>
<dbReference type="Pfam" id="PF02493">
    <property type="entry name" value="MORN"/>
    <property type="match status" value="2"/>
</dbReference>
<evidence type="ECO:0000256" key="1">
    <source>
        <dbReference type="ARBA" id="ARBA00022737"/>
    </source>
</evidence>
<gene>
    <name evidence="4" type="ORF">EHO60_15475</name>
</gene>
<keyword evidence="5" id="KW-1185">Reference proteome</keyword>
<evidence type="ECO:0000313" key="4">
    <source>
        <dbReference type="EMBL" id="TGK06438.1"/>
    </source>
</evidence>
<evidence type="ECO:0000256" key="3">
    <source>
        <dbReference type="SAM" id="Phobius"/>
    </source>
</evidence>
<keyword evidence="3" id="KW-0812">Transmembrane</keyword>
<accession>A0A4R9G4J1</accession>
<dbReference type="Proteomes" id="UP000298458">
    <property type="component" value="Unassembled WGS sequence"/>
</dbReference>
<dbReference type="PANTHER" id="PTHR23084">
    <property type="entry name" value="PHOSPHATIDYLINOSITOL-4-PHOSPHATE 5-KINASE RELATED"/>
    <property type="match status" value="1"/>
</dbReference>
<protein>
    <recommendedName>
        <fullName evidence="6">Membrane-binding protein</fullName>
    </recommendedName>
</protein>
<dbReference type="InterPro" id="IPR003409">
    <property type="entry name" value="MORN"/>
</dbReference>
<dbReference type="AlphaFoldDB" id="A0A4R9G4J1"/>
<feature type="compositionally biased region" description="Basic and acidic residues" evidence="2">
    <location>
        <begin position="77"/>
        <end position="93"/>
    </location>
</feature>
<dbReference type="PANTHER" id="PTHR23084:SF263">
    <property type="entry name" value="MORN REPEAT-CONTAINING PROTEIN 1"/>
    <property type="match status" value="1"/>
</dbReference>
<proteinExistence type="predicted"/>